<accession>A0A922HHM7</accession>
<proteinExistence type="predicted"/>
<protein>
    <submittedName>
        <fullName evidence="1">Uncharacterized protein</fullName>
    </submittedName>
</protein>
<keyword evidence="2" id="KW-1185">Reference proteome</keyword>
<evidence type="ECO:0000313" key="1">
    <source>
        <dbReference type="EMBL" id="KAH9493611.1"/>
    </source>
</evidence>
<sequence>MDIFCEEFILPIPLLIGQQLSQIQMLDENHRKNGMNVFAASLTGVKETEIHFKRYPQPPLSSSKQCSNFGRKLEKKLLKINNFSTCLIV</sequence>
<organism evidence="1 2">
    <name type="scientific">Dermatophagoides farinae</name>
    <name type="common">American house dust mite</name>
    <dbReference type="NCBI Taxonomy" id="6954"/>
    <lineage>
        <taxon>Eukaryota</taxon>
        <taxon>Metazoa</taxon>
        <taxon>Ecdysozoa</taxon>
        <taxon>Arthropoda</taxon>
        <taxon>Chelicerata</taxon>
        <taxon>Arachnida</taxon>
        <taxon>Acari</taxon>
        <taxon>Acariformes</taxon>
        <taxon>Sarcoptiformes</taxon>
        <taxon>Astigmata</taxon>
        <taxon>Psoroptidia</taxon>
        <taxon>Analgoidea</taxon>
        <taxon>Pyroglyphidae</taxon>
        <taxon>Dermatophagoidinae</taxon>
        <taxon>Dermatophagoides</taxon>
    </lineage>
</organism>
<dbReference type="EMBL" id="ASGP02000008">
    <property type="protein sequence ID" value="KAH9493611.1"/>
    <property type="molecule type" value="Genomic_DNA"/>
</dbReference>
<reference evidence="1" key="2">
    <citation type="journal article" date="2022" name="Res Sq">
        <title>Comparative Genomics Reveals Insights into the Divergent Evolution of Astigmatic Mites and Household Pest Adaptations.</title>
        <authorList>
            <person name="Xiong Q."/>
            <person name="Wan A.T.-Y."/>
            <person name="Liu X.-Y."/>
            <person name="Fung C.S.-H."/>
            <person name="Xiao X."/>
            <person name="Malainual N."/>
            <person name="Hou J."/>
            <person name="Wang L."/>
            <person name="Wang M."/>
            <person name="Yang K."/>
            <person name="Cui Y."/>
            <person name="Leung E."/>
            <person name="Nong W."/>
            <person name="Shin S.-K."/>
            <person name="Au S."/>
            <person name="Jeong K.Y."/>
            <person name="Chew F.T."/>
            <person name="Hui J."/>
            <person name="Leung T.F."/>
            <person name="Tungtrongchitr A."/>
            <person name="Zhong N."/>
            <person name="Liu Z."/>
            <person name="Tsui S."/>
        </authorList>
    </citation>
    <scope>NUCLEOTIDE SEQUENCE</scope>
    <source>
        <strain evidence="1">Derf</strain>
        <tissue evidence="1">Whole organism</tissue>
    </source>
</reference>
<dbReference type="AlphaFoldDB" id="A0A922HHM7"/>
<gene>
    <name evidence="1" type="ORF">DERF_014350</name>
</gene>
<evidence type="ECO:0000313" key="2">
    <source>
        <dbReference type="Proteomes" id="UP000790347"/>
    </source>
</evidence>
<reference evidence="1" key="1">
    <citation type="submission" date="2013-05" db="EMBL/GenBank/DDBJ databases">
        <authorList>
            <person name="Yim A.K.Y."/>
            <person name="Chan T.F."/>
            <person name="Ji K.M."/>
            <person name="Liu X.Y."/>
            <person name="Zhou J.W."/>
            <person name="Li R.Q."/>
            <person name="Yang K.Y."/>
            <person name="Li J."/>
            <person name="Li M."/>
            <person name="Law P.T.W."/>
            <person name="Wu Y.L."/>
            <person name="Cai Z.L."/>
            <person name="Qin H."/>
            <person name="Bao Y."/>
            <person name="Leung R.K.K."/>
            <person name="Ng P.K.S."/>
            <person name="Zou J."/>
            <person name="Zhong X.J."/>
            <person name="Ran P.X."/>
            <person name="Zhong N.S."/>
            <person name="Liu Z.G."/>
            <person name="Tsui S.K.W."/>
        </authorList>
    </citation>
    <scope>NUCLEOTIDE SEQUENCE</scope>
    <source>
        <strain evidence="1">Derf</strain>
        <tissue evidence="1">Whole organism</tissue>
    </source>
</reference>
<dbReference type="Proteomes" id="UP000790347">
    <property type="component" value="Unassembled WGS sequence"/>
</dbReference>
<comment type="caution">
    <text evidence="1">The sequence shown here is derived from an EMBL/GenBank/DDBJ whole genome shotgun (WGS) entry which is preliminary data.</text>
</comment>
<name>A0A922HHM7_DERFA</name>